<dbReference type="Pfam" id="PF00884">
    <property type="entry name" value="Sulfatase"/>
    <property type="match status" value="1"/>
</dbReference>
<protein>
    <submittedName>
        <fullName evidence="4">Unannotated protein</fullName>
    </submittedName>
</protein>
<keyword evidence="1" id="KW-0479">Metal-binding</keyword>
<dbReference type="PANTHER" id="PTHR45953:SF1">
    <property type="entry name" value="IDURONATE 2-SULFATASE"/>
    <property type="match status" value="1"/>
</dbReference>
<evidence type="ECO:0000256" key="2">
    <source>
        <dbReference type="ARBA" id="ARBA00022801"/>
    </source>
</evidence>
<keyword evidence="2" id="KW-0378">Hydrolase</keyword>
<dbReference type="SUPFAM" id="SSF53649">
    <property type="entry name" value="Alkaline phosphatase-like"/>
    <property type="match status" value="1"/>
</dbReference>
<sequence length="495" mass="56005">MPAARRPNVLLITLDQFRGDCLSAAGHPVVRTPALDTLAAGGVRLARHYSQAAPCSPGRASLYTGTYQMNHRVVANGTPLDARFDNVAKAARRAAYDPVLFGYTDQSIDPREATGRDDPRMQHYTGVLPGFRPVLHLPDDHQPWLDWLTELGYTDLGDGYDALGTEPSRPAEHGVSAFLTDRAIDWLRDQPRDVPWFAHLSYLRPHPPYAAAGRFAEMYDPADVPMPLDPMGDPHPLHELMLRLDDTAAPRDEDEMRRLRAQYYGMISEVDAQLARVWAALRELGAWDDTVVVVTADHAELAGDHGLVGKLAWFEESYHVVGVVRHPWLPDAHGTTVTAFTENVDVFPTLCEAMDVPIPAQCDGLPLTPFLRGEQPPWWRDAAHWEFDWREFFIRDGADDWPWDRRLEEVHLATLRDERAMYVQLGNGSWRCFDLETDPTGRTELQDPARVLDYAQRMLVWRSRHADRTHTHMLVRDGGVGRFPDPPMRVETPMP</sequence>
<evidence type="ECO:0000313" key="4">
    <source>
        <dbReference type="EMBL" id="CAB4548263.1"/>
    </source>
</evidence>
<dbReference type="Gene3D" id="3.40.720.10">
    <property type="entry name" value="Alkaline Phosphatase, subunit A"/>
    <property type="match status" value="1"/>
</dbReference>
<gene>
    <name evidence="4" type="ORF">UFOPK1493_00847</name>
</gene>
<organism evidence="4">
    <name type="scientific">freshwater metagenome</name>
    <dbReference type="NCBI Taxonomy" id="449393"/>
    <lineage>
        <taxon>unclassified sequences</taxon>
        <taxon>metagenomes</taxon>
        <taxon>ecological metagenomes</taxon>
    </lineage>
</organism>
<dbReference type="GO" id="GO:0005737">
    <property type="term" value="C:cytoplasm"/>
    <property type="evidence" value="ECO:0007669"/>
    <property type="project" value="TreeGrafter"/>
</dbReference>
<dbReference type="AlphaFoldDB" id="A0A6J6CDA6"/>
<evidence type="ECO:0000256" key="1">
    <source>
        <dbReference type="ARBA" id="ARBA00022723"/>
    </source>
</evidence>
<evidence type="ECO:0000259" key="3">
    <source>
        <dbReference type="Pfam" id="PF00884"/>
    </source>
</evidence>
<dbReference type="InterPro" id="IPR000917">
    <property type="entry name" value="Sulfatase_N"/>
</dbReference>
<accession>A0A6J6CDA6</accession>
<proteinExistence type="predicted"/>
<reference evidence="4" key="1">
    <citation type="submission" date="2020-05" db="EMBL/GenBank/DDBJ databases">
        <authorList>
            <person name="Chiriac C."/>
            <person name="Salcher M."/>
            <person name="Ghai R."/>
            <person name="Kavagutti S V."/>
        </authorList>
    </citation>
    <scope>NUCLEOTIDE SEQUENCE</scope>
</reference>
<dbReference type="GO" id="GO:0046872">
    <property type="term" value="F:metal ion binding"/>
    <property type="evidence" value="ECO:0007669"/>
    <property type="project" value="UniProtKB-KW"/>
</dbReference>
<dbReference type="InterPro" id="IPR017850">
    <property type="entry name" value="Alkaline_phosphatase_core_sf"/>
</dbReference>
<name>A0A6J6CDA6_9ZZZZ</name>
<feature type="domain" description="Sulfatase N-terminal" evidence="3">
    <location>
        <begin position="7"/>
        <end position="356"/>
    </location>
</feature>
<dbReference type="GO" id="GO:0008484">
    <property type="term" value="F:sulfuric ester hydrolase activity"/>
    <property type="evidence" value="ECO:0007669"/>
    <property type="project" value="TreeGrafter"/>
</dbReference>
<dbReference type="PANTHER" id="PTHR45953">
    <property type="entry name" value="IDURONATE 2-SULFATASE"/>
    <property type="match status" value="1"/>
</dbReference>
<dbReference type="EMBL" id="CAEZSR010000020">
    <property type="protein sequence ID" value="CAB4548263.1"/>
    <property type="molecule type" value="Genomic_DNA"/>
</dbReference>